<evidence type="ECO:0000313" key="1">
    <source>
        <dbReference type="EMBL" id="WAS96656.1"/>
    </source>
</evidence>
<proteinExistence type="predicted"/>
<keyword evidence="2" id="KW-1185">Reference proteome</keyword>
<sequence>MTNYKINLTNNSRVDLYAFEVVPAGSEVALNCPQGSTFVKVPAGATAVQIASFNPPHTDSWGWISVGLADQDRAYQVYCERTYDGYDRYALFGYYDADNTEEDSNRSPFPAGVAQGSLGGESYDYVFNGKTVGYELALGPWPDVEGYVWQSYDASGQCWTPLLASLSTRSSPSDTSAKLEVDGATTTVELTIRNSTGRPFTVDIVQDSVNRWSETVLVSVTIAVHLQVPADASSVLRITGSYADGEQLPLLSLPDPTFTIKRKGA</sequence>
<evidence type="ECO:0000313" key="2">
    <source>
        <dbReference type="Proteomes" id="UP001164459"/>
    </source>
</evidence>
<dbReference type="RefSeq" id="WP_269039020.1">
    <property type="nucleotide sequence ID" value="NZ_CP114040.1"/>
</dbReference>
<dbReference type="EMBL" id="CP114040">
    <property type="protein sequence ID" value="WAS96656.1"/>
    <property type="molecule type" value="Genomic_DNA"/>
</dbReference>
<organism evidence="1 2">
    <name type="scientific">Nannocystis punicea</name>
    <dbReference type="NCBI Taxonomy" id="2995304"/>
    <lineage>
        <taxon>Bacteria</taxon>
        <taxon>Pseudomonadati</taxon>
        <taxon>Myxococcota</taxon>
        <taxon>Polyangia</taxon>
        <taxon>Nannocystales</taxon>
        <taxon>Nannocystaceae</taxon>
        <taxon>Nannocystis</taxon>
    </lineage>
</organism>
<dbReference type="Proteomes" id="UP001164459">
    <property type="component" value="Chromosome"/>
</dbReference>
<reference evidence="1" key="1">
    <citation type="submission" date="2022-11" db="EMBL/GenBank/DDBJ databases">
        <title>Minimal conservation of predation-associated metabolite biosynthetic gene clusters underscores biosynthetic potential of Myxococcota including descriptions for ten novel species: Archangium lansinium sp. nov., Myxococcus landrumus sp. nov., Nannocystis bai.</title>
        <authorList>
            <person name="Ahearne A."/>
            <person name="Stevens C."/>
            <person name="Dowd S."/>
        </authorList>
    </citation>
    <scope>NUCLEOTIDE SEQUENCE</scope>
    <source>
        <strain evidence="1">Fl3</strain>
    </source>
</reference>
<accession>A0ABY7HBK6</accession>
<gene>
    <name evidence="1" type="ORF">O0S08_10925</name>
</gene>
<name>A0ABY7HBK6_9BACT</name>
<protein>
    <submittedName>
        <fullName evidence="1">Uncharacterized protein</fullName>
    </submittedName>
</protein>